<accession>A0A9P9F7Y7</accession>
<name>A0A9P9F7Y7_9HYPO</name>
<dbReference type="Proteomes" id="UP000738349">
    <property type="component" value="Unassembled WGS sequence"/>
</dbReference>
<dbReference type="InterPro" id="IPR053221">
    <property type="entry name" value="Burnettramic_acid_biosynth"/>
</dbReference>
<keyword evidence="3" id="KW-1185">Reference proteome</keyword>
<comment type="caution">
    <text evidence="2">The sequence shown here is derived from an EMBL/GenBank/DDBJ whole genome shotgun (WGS) entry which is preliminary data.</text>
</comment>
<proteinExistence type="predicted"/>
<feature type="region of interest" description="Disordered" evidence="1">
    <location>
        <begin position="127"/>
        <end position="164"/>
    </location>
</feature>
<evidence type="ECO:0000256" key="1">
    <source>
        <dbReference type="SAM" id="MobiDB-lite"/>
    </source>
</evidence>
<feature type="region of interest" description="Disordered" evidence="1">
    <location>
        <begin position="199"/>
        <end position="225"/>
    </location>
</feature>
<feature type="compositionally biased region" description="Basic and acidic residues" evidence="1">
    <location>
        <begin position="141"/>
        <end position="164"/>
    </location>
</feature>
<dbReference type="PANTHER" id="PTHR38887:SF1">
    <property type="entry name" value="RAS MODIFICATION PROTEIN ERF4"/>
    <property type="match status" value="1"/>
</dbReference>
<dbReference type="OrthoDB" id="3068835at2759"/>
<dbReference type="PANTHER" id="PTHR38887">
    <property type="entry name" value="CHROMOSOME 21, WHOLE GENOME SHOTGUN SEQUENCE"/>
    <property type="match status" value="1"/>
</dbReference>
<dbReference type="AlphaFoldDB" id="A0A9P9F7Y7"/>
<sequence length="251" mass="29158">MIPLHTAQIVGSSVNAPSSLTTFAMSKSRSELCIRKANQELFKCRGLKVELAKLDVVARLAQMPIFNNDGKIDKKALVLGPLEEAVQQVSLSSQQRRLQALELWIAPLELTPFPDLHVPDNVISKMHAATSESQRKKEKKMVKDRAKAHKDWVKDSRETQQDYEKEMKKIEKETLKAQRKHAKDERELDKELKKLEKERQKCEKEYRKDMGKVEKDRRKDDEEEKGVRKVLWMLIRPLDDVSVENMLTNRT</sequence>
<evidence type="ECO:0000313" key="2">
    <source>
        <dbReference type="EMBL" id="KAH7156370.1"/>
    </source>
</evidence>
<organism evidence="2 3">
    <name type="scientific">Dactylonectria macrodidyma</name>
    <dbReference type="NCBI Taxonomy" id="307937"/>
    <lineage>
        <taxon>Eukaryota</taxon>
        <taxon>Fungi</taxon>
        <taxon>Dikarya</taxon>
        <taxon>Ascomycota</taxon>
        <taxon>Pezizomycotina</taxon>
        <taxon>Sordariomycetes</taxon>
        <taxon>Hypocreomycetidae</taxon>
        <taxon>Hypocreales</taxon>
        <taxon>Nectriaceae</taxon>
        <taxon>Dactylonectria</taxon>
    </lineage>
</organism>
<evidence type="ECO:0000313" key="3">
    <source>
        <dbReference type="Proteomes" id="UP000738349"/>
    </source>
</evidence>
<protein>
    <submittedName>
        <fullName evidence="2">Uncharacterized protein</fullName>
    </submittedName>
</protein>
<dbReference type="EMBL" id="JAGMUV010000005">
    <property type="protein sequence ID" value="KAH7156370.1"/>
    <property type="molecule type" value="Genomic_DNA"/>
</dbReference>
<gene>
    <name evidence="2" type="ORF">EDB81DRAFT_388449</name>
</gene>
<feature type="compositionally biased region" description="Basic and acidic residues" evidence="1">
    <location>
        <begin position="199"/>
        <end position="220"/>
    </location>
</feature>
<reference evidence="2" key="1">
    <citation type="journal article" date="2021" name="Nat. Commun.">
        <title>Genetic determinants of endophytism in the Arabidopsis root mycobiome.</title>
        <authorList>
            <person name="Mesny F."/>
            <person name="Miyauchi S."/>
            <person name="Thiergart T."/>
            <person name="Pickel B."/>
            <person name="Atanasova L."/>
            <person name="Karlsson M."/>
            <person name="Huettel B."/>
            <person name="Barry K.W."/>
            <person name="Haridas S."/>
            <person name="Chen C."/>
            <person name="Bauer D."/>
            <person name="Andreopoulos W."/>
            <person name="Pangilinan J."/>
            <person name="LaButti K."/>
            <person name="Riley R."/>
            <person name="Lipzen A."/>
            <person name="Clum A."/>
            <person name="Drula E."/>
            <person name="Henrissat B."/>
            <person name="Kohler A."/>
            <person name="Grigoriev I.V."/>
            <person name="Martin F.M."/>
            <person name="Hacquard S."/>
        </authorList>
    </citation>
    <scope>NUCLEOTIDE SEQUENCE</scope>
    <source>
        <strain evidence="2">MPI-CAGE-AT-0147</strain>
    </source>
</reference>